<dbReference type="PRINTS" id="PR00019">
    <property type="entry name" value="LEURICHRPT"/>
</dbReference>
<feature type="domain" description="Gelsolin-like" evidence="5">
    <location>
        <begin position="477"/>
        <end position="559"/>
    </location>
</feature>
<dbReference type="SMART" id="SM00365">
    <property type="entry name" value="LRR_SD22"/>
    <property type="match status" value="4"/>
</dbReference>
<dbReference type="InParanoid" id="A0A5F9DEW2"/>
<name>A0A5F9DEW2_RABIT</name>
<keyword evidence="7" id="KW-1185">Reference proteome</keyword>
<dbReference type="GO" id="GO:0051014">
    <property type="term" value="P:actin filament severing"/>
    <property type="evidence" value="ECO:0007669"/>
    <property type="project" value="TreeGrafter"/>
</dbReference>
<dbReference type="GO" id="GO:0005829">
    <property type="term" value="C:cytosol"/>
    <property type="evidence" value="ECO:0007669"/>
    <property type="project" value="Ensembl"/>
</dbReference>
<dbReference type="GO" id="GO:0045214">
    <property type="term" value="P:sarcomere organization"/>
    <property type="evidence" value="ECO:0007669"/>
    <property type="project" value="Ensembl"/>
</dbReference>
<dbReference type="GO" id="GO:0008154">
    <property type="term" value="P:actin polymerization or depolymerization"/>
    <property type="evidence" value="ECO:0007669"/>
    <property type="project" value="TreeGrafter"/>
</dbReference>
<dbReference type="CDD" id="cd11290">
    <property type="entry name" value="gelsolin_S1_like"/>
    <property type="match status" value="1"/>
</dbReference>
<dbReference type="GO" id="GO:0005903">
    <property type="term" value="C:brush border"/>
    <property type="evidence" value="ECO:0007669"/>
    <property type="project" value="Ensembl"/>
</dbReference>
<feature type="domain" description="Gelsolin-like" evidence="5">
    <location>
        <begin position="727"/>
        <end position="775"/>
    </location>
</feature>
<reference evidence="6 7" key="1">
    <citation type="journal article" date="2011" name="Nature">
        <title>A high-resolution map of human evolutionary constraint using 29 mammals.</title>
        <authorList>
            <person name="Lindblad-Toh K."/>
            <person name="Garber M."/>
            <person name="Zuk O."/>
            <person name="Lin M.F."/>
            <person name="Parker B.J."/>
            <person name="Washietl S."/>
            <person name="Kheradpour P."/>
            <person name="Ernst J."/>
            <person name="Jordan G."/>
            <person name="Mauceli E."/>
            <person name="Ward L.D."/>
            <person name="Lowe C.B."/>
            <person name="Holloway A.K."/>
            <person name="Clamp M."/>
            <person name="Gnerre S."/>
            <person name="Alfoldi J."/>
            <person name="Beal K."/>
            <person name="Chang J."/>
            <person name="Clawson H."/>
            <person name="Cuff J."/>
            <person name="Di Palma F."/>
            <person name="Fitzgerald S."/>
            <person name="Flicek P."/>
            <person name="Guttman M."/>
            <person name="Hubisz M.J."/>
            <person name="Jaffe D.B."/>
            <person name="Jungreis I."/>
            <person name="Kent W.J."/>
            <person name="Kostka D."/>
            <person name="Lara M."/>
            <person name="Martins A.L."/>
            <person name="Massingham T."/>
            <person name="Moltke I."/>
            <person name="Raney B.J."/>
            <person name="Rasmussen M.D."/>
            <person name="Robinson J."/>
            <person name="Stark A."/>
            <person name="Vilella A.J."/>
            <person name="Wen J."/>
            <person name="Xie X."/>
            <person name="Zody M.C."/>
            <person name="Baldwin J."/>
            <person name="Bloom T."/>
            <person name="Chin C.W."/>
            <person name="Heiman D."/>
            <person name="Nicol R."/>
            <person name="Nusbaum C."/>
            <person name="Young S."/>
            <person name="Wilkinson J."/>
            <person name="Worley K.C."/>
            <person name="Kovar C.L."/>
            <person name="Muzny D.M."/>
            <person name="Gibbs R.A."/>
            <person name="Cree A."/>
            <person name="Dihn H.H."/>
            <person name="Fowler G."/>
            <person name="Jhangiani S."/>
            <person name="Joshi V."/>
            <person name="Lee S."/>
            <person name="Lewis L.R."/>
            <person name="Nazareth L.V."/>
            <person name="Okwuonu G."/>
            <person name="Santibanez J."/>
            <person name="Warren W.C."/>
            <person name="Mardis E.R."/>
            <person name="Weinstock G.M."/>
            <person name="Wilson R.K."/>
            <person name="Delehaunty K."/>
            <person name="Dooling D."/>
            <person name="Fronik C."/>
            <person name="Fulton L."/>
            <person name="Fulton B."/>
            <person name="Graves T."/>
            <person name="Minx P."/>
            <person name="Sodergren E."/>
            <person name="Birney E."/>
            <person name="Margulies E.H."/>
            <person name="Herrero J."/>
            <person name="Green E.D."/>
            <person name="Haussler D."/>
            <person name="Siepel A."/>
            <person name="Goldman N."/>
            <person name="Pollard K.S."/>
            <person name="Pedersen J.S."/>
            <person name="Lander E.S."/>
            <person name="Kellis M."/>
        </authorList>
    </citation>
    <scope>NUCLEOTIDE SEQUENCE [LARGE SCALE GENOMIC DNA]</scope>
    <source>
        <strain evidence="7">Thorbecke</strain>
    </source>
</reference>
<dbReference type="FunFam" id="3.80.10.10:FF:000033">
    <property type="entry name" value="FLII, actin remodeling protein"/>
    <property type="match status" value="1"/>
</dbReference>
<dbReference type="Gene3D" id="3.80.10.10">
    <property type="entry name" value="Ribonuclease Inhibitor"/>
    <property type="match status" value="3"/>
</dbReference>
<dbReference type="InterPro" id="IPR007123">
    <property type="entry name" value="Gelsolin-like_dom"/>
</dbReference>
<feature type="region of interest" description="Disordered" evidence="4">
    <location>
        <begin position="1"/>
        <end position="25"/>
    </location>
</feature>
<proteinExistence type="predicted"/>
<dbReference type="SMART" id="SM00262">
    <property type="entry name" value="GEL"/>
    <property type="match status" value="3"/>
</dbReference>
<dbReference type="GO" id="GO:0034451">
    <property type="term" value="C:centriolar satellite"/>
    <property type="evidence" value="ECO:0007669"/>
    <property type="project" value="Ensembl"/>
</dbReference>
<dbReference type="GO" id="GO:0051016">
    <property type="term" value="P:barbed-end actin filament capping"/>
    <property type="evidence" value="ECO:0007669"/>
    <property type="project" value="TreeGrafter"/>
</dbReference>
<dbReference type="FunFam" id="3.40.20.10:FF:000020">
    <property type="entry name" value="protein flightless-1 homolog isoform X1"/>
    <property type="match status" value="1"/>
</dbReference>
<dbReference type="Pfam" id="PF00560">
    <property type="entry name" value="LRR_1"/>
    <property type="match status" value="1"/>
</dbReference>
<dbReference type="GeneTree" id="ENSGT00940000156643"/>
<evidence type="ECO:0000259" key="5">
    <source>
        <dbReference type="Pfam" id="PF00626"/>
    </source>
</evidence>
<dbReference type="InterPro" id="IPR007122">
    <property type="entry name" value="Villin/Gelsolin"/>
</dbReference>
<evidence type="ECO:0000256" key="2">
    <source>
        <dbReference type="ARBA" id="ARBA00022737"/>
    </source>
</evidence>
<dbReference type="SMR" id="A0A5F9DEW2"/>
<accession>A0A5F9DEW2</accession>
<dbReference type="InterPro" id="IPR003591">
    <property type="entry name" value="Leu-rich_rpt_typical-subtyp"/>
</dbReference>
<evidence type="ECO:0000256" key="3">
    <source>
        <dbReference type="ARBA" id="ARBA00023203"/>
    </source>
</evidence>
<dbReference type="PANTHER" id="PTHR11977:SF51">
    <property type="entry name" value="PROTEIN FLIGHTLESS-1 HOMOLOG"/>
    <property type="match status" value="1"/>
</dbReference>
<dbReference type="GO" id="GO:0002102">
    <property type="term" value="C:podosome"/>
    <property type="evidence" value="ECO:0007669"/>
    <property type="project" value="Ensembl"/>
</dbReference>
<keyword evidence="2" id="KW-0677">Repeat</keyword>
<dbReference type="PANTHER" id="PTHR11977">
    <property type="entry name" value="VILLIN"/>
    <property type="match status" value="1"/>
</dbReference>
<dbReference type="Bgee" id="ENSOCUG00000009226">
    <property type="expression patterns" value="Expressed in skeletal muscle tissue and 15 other cell types or tissues"/>
</dbReference>
<dbReference type="GO" id="GO:0051015">
    <property type="term" value="F:actin filament binding"/>
    <property type="evidence" value="ECO:0007669"/>
    <property type="project" value="InterPro"/>
</dbReference>
<dbReference type="AlphaFoldDB" id="A0A5F9DEW2"/>
<dbReference type="FunCoup" id="A0A5F9DEW2">
    <property type="interactions" value="1415"/>
</dbReference>
<feature type="domain" description="Gelsolin-like" evidence="5">
    <location>
        <begin position="597"/>
        <end position="671"/>
    </location>
</feature>
<dbReference type="GO" id="GO:0005546">
    <property type="term" value="F:phosphatidylinositol-4,5-bisphosphate binding"/>
    <property type="evidence" value="ECO:0007669"/>
    <property type="project" value="TreeGrafter"/>
</dbReference>
<dbReference type="GO" id="GO:0005654">
    <property type="term" value="C:nucleoplasm"/>
    <property type="evidence" value="ECO:0007669"/>
    <property type="project" value="Ensembl"/>
</dbReference>
<reference evidence="6" key="3">
    <citation type="submission" date="2025-09" db="UniProtKB">
        <authorList>
            <consortium name="Ensembl"/>
        </authorList>
    </citation>
    <scope>IDENTIFICATION</scope>
    <source>
        <strain evidence="6">Thorbecke</strain>
    </source>
</reference>
<keyword evidence="3" id="KW-0009">Actin-binding</keyword>
<dbReference type="SMART" id="SM00364">
    <property type="entry name" value="LRR_BAC"/>
    <property type="match status" value="5"/>
</dbReference>
<organism evidence="6 7">
    <name type="scientific">Oryctolagus cuniculus</name>
    <name type="common">Rabbit</name>
    <dbReference type="NCBI Taxonomy" id="9986"/>
    <lineage>
        <taxon>Eukaryota</taxon>
        <taxon>Metazoa</taxon>
        <taxon>Chordata</taxon>
        <taxon>Craniata</taxon>
        <taxon>Vertebrata</taxon>
        <taxon>Euteleostomi</taxon>
        <taxon>Mammalia</taxon>
        <taxon>Eutheria</taxon>
        <taxon>Euarchontoglires</taxon>
        <taxon>Glires</taxon>
        <taxon>Lagomorpha</taxon>
        <taxon>Leporidae</taxon>
        <taxon>Oryctolagus</taxon>
    </lineage>
</organism>
<dbReference type="PROSITE" id="PS51450">
    <property type="entry name" value="LRR"/>
    <property type="match status" value="3"/>
</dbReference>
<dbReference type="Gene3D" id="3.40.20.10">
    <property type="entry name" value="Severin"/>
    <property type="match status" value="3"/>
</dbReference>
<dbReference type="SUPFAM" id="SSF52058">
    <property type="entry name" value="L domain-like"/>
    <property type="match status" value="1"/>
</dbReference>
<dbReference type="SUPFAM" id="SSF55753">
    <property type="entry name" value="Actin depolymerizing proteins"/>
    <property type="match status" value="3"/>
</dbReference>
<dbReference type="Ensembl" id="ENSOCUT00000062578.1">
    <property type="protein sequence ID" value="ENSOCUP00000044811.1"/>
    <property type="gene ID" value="ENSOCUG00000009226.4"/>
</dbReference>
<sequence length="818" mass="91323">MCPRVGGALSQASLSTPPPPPQGGYFPENVKSMTSLRWLKLNRTGLCYLPEELAALQKLEHLSVSHNNLTTLHGELSSLPSLRAIVARANQLKNSGVPDDIFKLEDLSVLDLSHNQLTECPRELENARNMLVLNLSHNSIDTIPNQLFINLTDLLYLDLSENRLESLPPQMRRLVHLQTLVLNGNPLLHAQLRWAPGSLPSPPRPCPCWRRRGPAGARDRPGGGRARPAAALGPLQSAICKLTKLKKLYLNSNKLDFDGLPSSIGKLSSLEEFMATNNNLELIPESLCRCPKLRKLVLNKNRLVTLPEAIHFLTELQVLDVRENPSLVMPPKPADRAAECYNIDFSLQNQLRLAGASPATVAAAAAGELGGLEGWGRPGLWEAGAGSGPKDPLARKMRLRRRKDSAQDDQAKQVLKGMSDVAQEKNKKGAAIPQGPDHPDARRWDQGLEKPRLDYSEFFTEDVGQLPGLTVWQIENFVPVLVEEAFHGKFYEADCYIVLKTFLDDSGSLNWEIYYWIGGEATLDKKACSAIHAVNLRNCLGAECRTVREEMGDESEEFLQVFDNDISYIEGGTASGFYTVEDTHYVTRMYRVYGKKNVKLEPVPLKGTSLDPRFVFLLDHGLDIYVWRGTQATLSSTTKARLFAEKINKNERKGKAEITLLVQGQEPPEFWEVLGGEPSEIKKHVPDDFWPPQPKLYKVGLGLGYLELPQINYRLSVEHKQRPKVELMPGMRLLQSLLDTRCVYILDCWSDVFIWLGRKSPRLVRAAALKLGQELCGMLHRPRPCHGQPQPGGHRGTVCAPRCAGARRVLYITCYLNP</sequence>
<evidence type="ECO:0000256" key="1">
    <source>
        <dbReference type="ARBA" id="ARBA00022614"/>
    </source>
</evidence>
<dbReference type="Pfam" id="PF13855">
    <property type="entry name" value="LRR_8"/>
    <property type="match status" value="2"/>
</dbReference>
<evidence type="ECO:0000313" key="6">
    <source>
        <dbReference type="Ensembl" id="ENSOCUP00000044811.1"/>
    </source>
</evidence>
<evidence type="ECO:0000256" key="4">
    <source>
        <dbReference type="SAM" id="MobiDB-lite"/>
    </source>
</evidence>
<dbReference type="FunFam" id="3.40.20.10:FF:000021">
    <property type="entry name" value="protein flightless-1 homolog isoform X2"/>
    <property type="match status" value="1"/>
</dbReference>
<dbReference type="InterPro" id="IPR001611">
    <property type="entry name" value="Leu-rich_rpt"/>
</dbReference>
<dbReference type="SMART" id="SM00369">
    <property type="entry name" value="LRR_TYP"/>
    <property type="match status" value="7"/>
</dbReference>
<protein>
    <submittedName>
        <fullName evidence="6">FLII actin remodeling protein</fullName>
    </submittedName>
</protein>
<evidence type="ECO:0000313" key="7">
    <source>
        <dbReference type="Proteomes" id="UP000001811"/>
    </source>
</evidence>
<gene>
    <name evidence="6" type="primary">FLII</name>
</gene>
<dbReference type="InterPro" id="IPR032675">
    <property type="entry name" value="LRR_dom_sf"/>
</dbReference>
<dbReference type="FunFam" id="3.40.20.10:FF:000031">
    <property type="entry name" value="protein flightless-1 homolog isoform X1"/>
    <property type="match status" value="1"/>
</dbReference>
<dbReference type="CDD" id="cd11280">
    <property type="entry name" value="gelsolin_like"/>
    <property type="match status" value="1"/>
</dbReference>
<dbReference type="Proteomes" id="UP000001811">
    <property type="component" value="Unplaced"/>
</dbReference>
<dbReference type="InterPro" id="IPR029006">
    <property type="entry name" value="ADF-H/Gelsolin-like_dom_sf"/>
</dbReference>
<dbReference type="Pfam" id="PF00626">
    <property type="entry name" value="Gelsolin"/>
    <property type="match status" value="3"/>
</dbReference>
<dbReference type="STRING" id="9986.ENSOCUP00000044811"/>
<dbReference type="PRINTS" id="PR00597">
    <property type="entry name" value="GELSOLIN"/>
</dbReference>
<reference evidence="6" key="2">
    <citation type="submission" date="2025-08" db="UniProtKB">
        <authorList>
            <consortium name="Ensembl"/>
        </authorList>
    </citation>
    <scope>IDENTIFICATION</scope>
    <source>
        <strain evidence="6">Thorbecke</strain>
    </source>
</reference>
<keyword evidence="1" id="KW-0433">Leucine-rich repeat</keyword>